<dbReference type="InterPro" id="IPR050090">
    <property type="entry name" value="Tyrosine_recombinase_XerCD"/>
</dbReference>
<keyword evidence="2" id="KW-0238">DNA-binding</keyword>
<dbReference type="Pfam" id="PF00589">
    <property type="entry name" value="Phage_integrase"/>
    <property type="match status" value="1"/>
</dbReference>
<name>A0A3D9CWW4_9FLAO</name>
<accession>A0A3D9CWW4</accession>
<dbReference type="InterPro" id="IPR011010">
    <property type="entry name" value="DNA_brk_join_enz"/>
</dbReference>
<dbReference type="PROSITE" id="PS51898">
    <property type="entry name" value="TYR_RECOMBINASE"/>
    <property type="match status" value="1"/>
</dbReference>
<dbReference type="GO" id="GO:0015074">
    <property type="term" value="P:DNA integration"/>
    <property type="evidence" value="ECO:0007669"/>
    <property type="project" value="InterPro"/>
</dbReference>
<evidence type="ECO:0000256" key="1">
    <source>
        <dbReference type="ARBA" id="ARBA00008857"/>
    </source>
</evidence>
<evidence type="ECO:0000313" key="5">
    <source>
        <dbReference type="EMBL" id="REC70234.1"/>
    </source>
</evidence>
<dbReference type="PANTHER" id="PTHR30349">
    <property type="entry name" value="PHAGE INTEGRASE-RELATED"/>
    <property type="match status" value="1"/>
</dbReference>
<dbReference type="Gene3D" id="1.10.443.10">
    <property type="entry name" value="Intergrase catalytic core"/>
    <property type="match status" value="1"/>
</dbReference>
<reference evidence="5 6" key="1">
    <citation type="journal article" date="2006" name="Int. J. Syst. Evol. Microbiol.">
        <title>Chryseobacterium hispanicum sp. nov., isolated from the drinking water distribution system of Sevilla, Spain.</title>
        <authorList>
            <person name="Gallego V."/>
            <person name="Garcia M.T."/>
            <person name="Ventosa A."/>
        </authorList>
    </citation>
    <scope>NUCLEOTIDE SEQUENCE [LARGE SCALE GENOMIC DNA]</scope>
    <source>
        <strain evidence="5 6">KCTC 22104</strain>
    </source>
</reference>
<dbReference type="PANTHER" id="PTHR30349:SF64">
    <property type="entry name" value="PROPHAGE INTEGRASE INTD-RELATED"/>
    <property type="match status" value="1"/>
</dbReference>
<evidence type="ECO:0000256" key="3">
    <source>
        <dbReference type="ARBA" id="ARBA00023172"/>
    </source>
</evidence>
<evidence type="ECO:0000259" key="4">
    <source>
        <dbReference type="PROSITE" id="PS51898"/>
    </source>
</evidence>
<dbReference type="InterPro" id="IPR013762">
    <property type="entry name" value="Integrase-like_cat_sf"/>
</dbReference>
<comment type="caution">
    <text evidence="5">The sequence shown here is derived from an EMBL/GenBank/DDBJ whole genome shotgun (WGS) entry which is preliminary data.</text>
</comment>
<dbReference type="InterPro" id="IPR010998">
    <property type="entry name" value="Integrase_recombinase_N"/>
</dbReference>
<dbReference type="GO" id="GO:0006310">
    <property type="term" value="P:DNA recombination"/>
    <property type="evidence" value="ECO:0007669"/>
    <property type="project" value="UniProtKB-KW"/>
</dbReference>
<feature type="domain" description="Tyr recombinase" evidence="4">
    <location>
        <begin position="235"/>
        <end position="437"/>
    </location>
</feature>
<dbReference type="EMBL" id="QNUG01000019">
    <property type="protein sequence ID" value="REC70234.1"/>
    <property type="molecule type" value="Genomic_DNA"/>
</dbReference>
<dbReference type="Proteomes" id="UP000256326">
    <property type="component" value="Unassembled WGS sequence"/>
</dbReference>
<keyword evidence="3" id="KW-0233">DNA recombination</keyword>
<evidence type="ECO:0000256" key="2">
    <source>
        <dbReference type="ARBA" id="ARBA00023125"/>
    </source>
</evidence>
<dbReference type="InterPro" id="IPR002104">
    <property type="entry name" value="Integrase_catalytic"/>
</dbReference>
<proteinExistence type="inferred from homology"/>
<dbReference type="SUPFAM" id="SSF56349">
    <property type="entry name" value="DNA breaking-rejoining enzymes"/>
    <property type="match status" value="1"/>
</dbReference>
<keyword evidence="6" id="KW-1185">Reference proteome</keyword>
<comment type="similarity">
    <text evidence="1">Belongs to the 'phage' integrase family.</text>
</comment>
<dbReference type="AlphaFoldDB" id="A0A3D9CWW4"/>
<dbReference type="Gene3D" id="1.10.150.130">
    <property type="match status" value="1"/>
</dbReference>
<evidence type="ECO:0000313" key="6">
    <source>
        <dbReference type="Proteomes" id="UP000256326"/>
    </source>
</evidence>
<dbReference type="GO" id="GO:0003677">
    <property type="term" value="F:DNA binding"/>
    <property type="evidence" value="ECO:0007669"/>
    <property type="project" value="UniProtKB-KW"/>
</dbReference>
<sequence>MVGINSNGFYIFDCSKISNMATVKFRVLHKTENAQIYIRFSIDRDNVFQIKTGKIINPKYWSVKTSRPIQTQPQFKILYTELNELETFVLKEYNSDYSKGVIFSKDWLAEKIDKFYNRIEIKEDDTVFINYLQNFTDFKRSTASYTESTLKKYNNLKDRFLSYQKKKKKIFLLQDVSSKILIDFKNYLITDCNLMETTAVRFIKNLKTVLFDAEQNGKSIHYQIRGFSTGTTNTEYKVFLSFDEIEKIKDVTTLNTDWNIAKDWLVLGCYLGQRVSDLLRMNKRMIYTKTDSEGNTFRFIEIKQQKTGEKVVIPIHDEVETILNKYNGDFPPTFANNFDSNAVLFNRHIKKVCELAGIQEMIKGKVYNEDKKKNEIVETEKYNLVSSHVCRRSFATNFYGNKLFTTPQLMAITGHKTENMFLNYIGRTADDWAMQTAKTFKKISNQKIS</sequence>
<gene>
    <name evidence="5" type="ORF">DRF58_10510</name>
</gene>
<organism evidence="5 6">
    <name type="scientific">Epilithonimonas hispanica</name>
    <dbReference type="NCBI Taxonomy" id="358687"/>
    <lineage>
        <taxon>Bacteria</taxon>
        <taxon>Pseudomonadati</taxon>
        <taxon>Bacteroidota</taxon>
        <taxon>Flavobacteriia</taxon>
        <taxon>Flavobacteriales</taxon>
        <taxon>Weeksellaceae</taxon>
        <taxon>Chryseobacterium group</taxon>
        <taxon>Epilithonimonas</taxon>
    </lineage>
</organism>
<protein>
    <recommendedName>
        <fullName evidence="4">Tyr recombinase domain-containing protein</fullName>
    </recommendedName>
</protein>